<reference evidence="2 3" key="1">
    <citation type="submission" date="2020-04" db="EMBL/GenBank/DDBJ databases">
        <authorList>
            <person name="Klaysubun C."/>
            <person name="Duangmal K."/>
            <person name="Lipun K."/>
        </authorList>
    </citation>
    <scope>NUCLEOTIDE SEQUENCE [LARGE SCALE GENOMIC DNA]</scope>
    <source>
        <strain evidence="2 3">JCM 11839</strain>
    </source>
</reference>
<comment type="caution">
    <text evidence="2">The sequence shown here is derived from an EMBL/GenBank/DDBJ whole genome shotgun (WGS) entry which is preliminary data.</text>
</comment>
<evidence type="ECO:0000256" key="1">
    <source>
        <dbReference type="SAM" id="MobiDB-lite"/>
    </source>
</evidence>
<organism evidence="2 3">
    <name type="scientific">Pseudonocardia xinjiangensis</name>
    <dbReference type="NCBI Taxonomy" id="75289"/>
    <lineage>
        <taxon>Bacteria</taxon>
        <taxon>Bacillati</taxon>
        <taxon>Actinomycetota</taxon>
        <taxon>Actinomycetes</taxon>
        <taxon>Pseudonocardiales</taxon>
        <taxon>Pseudonocardiaceae</taxon>
        <taxon>Pseudonocardia</taxon>
    </lineage>
</organism>
<evidence type="ECO:0000313" key="2">
    <source>
        <dbReference type="EMBL" id="NMH75759.1"/>
    </source>
</evidence>
<name>A0ABX1R7A1_9PSEU</name>
<feature type="region of interest" description="Disordered" evidence="1">
    <location>
        <begin position="1"/>
        <end position="35"/>
    </location>
</feature>
<proteinExistence type="predicted"/>
<keyword evidence="3" id="KW-1185">Reference proteome</keyword>
<evidence type="ECO:0000313" key="3">
    <source>
        <dbReference type="Proteomes" id="UP001296706"/>
    </source>
</evidence>
<dbReference type="Proteomes" id="UP001296706">
    <property type="component" value="Unassembled WGS sequence"/>
</dbReference>
<sequence>MHAQQPVGGRQPARYATGSNDGSVGSEVPAEPASLAHSDDALGMRVCLVLGRAAVAEQQQCWQISHRLQSMGLHELGQHRHPVNVLEGRLLQEREIAAVLELRNLLIGLLPGFRRWRTARRHLRGPPR</sequence>
<protein>
    <submittedName>
        <fullName evidence="2">Uncharacterized protein</fullName>
    </submittedName>
</protein>
<dbReference type="RefSeq" id="WP_169393838.1">
    <property type="nucleotide sequence ID" value="NZ_BAAAJH010000039.1"/>
</dbReference>
<accession>A0ABX1R7A1</accession>
<gene>
    <name evidence="2" type="ORF">HF577_01365</name>
</gene>
<dbReference type="EMBL" id="JAAXKY010000002">
    <property type="protein sequence ID" value="NMH75759.1"/>
    <property type="molecule type" value="Genomic_DNA"/>
</dbReference>